<gene>
    <name evidence="1" type="ORF">S01H1_50799</name>
</gene>
<comment type="caution">
    <text evidence="1">The sequence shown here is derived from an EMBL/GenBank/DDBJ whole genome shotgun (WGS) entry which is preliminary data.</text>
</comment>
<sequence>MPEFNSDMDHSKRMQPAGTEIICGVFDVTHADVRWIHEDDHDFALDLHHHIDVIIKLRSGASVTGQVKALRNQHHKHRTMTFEYYQDRSTQERGEFFNIKSQF</sequence>
<feature type="non-terminal residue" evidence="1">
    <location>
        <position position="103"/>
    </location>
</feature>
<proteinExistence type="predicted"/>
<protein>
    <submittedName>
        <fullName evidence="1">Uncharacterized protein</fullName>
    </submittedName>
</protein>
<evidence type="ECO:0000313" key="1">
    <source>
        <dbReference type="EMBL" id="GAG18009.1"/>
    </source>
</evidence>
<accession>X0VIA0</accession>
<name>X0VIA0_9ZZZZ</name>
<reference evidence="1" key="1">
    <citation type="journal article" date="2014" name="Front. Microbiol.">
        <title>High frequency of phylogenetically diverse reductive dehalogenase-homologous genes in deep subseafloor sedimentary metagenomes.</title>
        <authorList>
            <person name="Kawai M."/>
            <person name="Futagami T."/>
            <person name="Toyoda A."/>
            <person name="Takaki Y."/>
            <person name="Nishi S."/>
            <person name="Hori S."/>
            <person name="Arai W."/>
            <person name="Tsubouchi T."/>
            <person name="Morono Y."/>
            <person name="Uchiyama I."/>
            <person name="Ito T."/>
            <person name="Fujiyama A."/>
            <person name="Inagaki F."/>
            <person name="Takami H."/>
        </authorList>
    </citation>
    <scope>NUCLEOTIDE SEQUENCE</scope>
    <source>
        <strain evidence="1">Expedition CK06-06</strain>
    </source>
</reference>
<dbReference type="EMBL" id="BARS01032746">
    <property type="protein sequence ID" value="GAG18009.1"/>
    <property type="molecule type" value="Genomic_DNA"/>
</dbReference>
<dbReference type="AlphaFoldDB" id="X0VIA0"/>
<organism evidence="1">
    <name type="scientific">marine sediment metagenome</name>
    <dbReference type="NCBI Taxonomy" id="412755"/>
    <lineage>
        <taxon>unclassified sequences</taxon>
        <taxon>metagenomes</taxon>
        <taxon>ecological metagenomes</taxon>
    </lineage>
</organism>